<name>A0ABP3N8T4_SACER</name>
<dbReference type="CDD" id="cd06193">
    <property type="entry name" value="siderophore_interacting"/>
    <property type="match status" value="1"/>
</dbReference>
<evidence type="ECO:0000259" key="1">
    <source>
        <dbReference type="PROSITE" id="PS51384"/>
    </source>
</evidence>
<dbReference type="PROSITE" id="PS51384">
    <property type="entry name" value="FAD_FR"/>
    <property type="match status" value="1"/>
</dbReference>
<dbReference type="RefSeq" id="WP_009951338.1">
    <property type="nucleotide sequence ID" value="NZ_BAAAGS010000026.1"/>
</dbReference>
<dbReference type="SUPFAM" id="SSF63380">
    <property type="entry name" value="Riboflavin synthase domain-like"/>
    <property type="match status" value="1"/>
</dbReference>
<accession>A0ABP3N8T4</accession>
<dbReference type="PANTHER" id="PTHR30157">
    <property type="entry name" value="FERRIC REDUCTASE, NADPH-DEPENDENT"/>
    <property type="match status" value="1"/>
</dbReference>
<dbReference type="InterPro" id="IPR007037">
    <property type="entry name" value="SIP_rossman_dom"/>
</dbReference>
<dbReference type="Pfam" id="PF08021">
    <property type="entry name" value="FAD_binding_9"/>
    <property type="match status" value="1"/>
</dbReference>
<dbReference type="Gene3D" id="2.40.30.10">
    <property type="entry name" value="Translation factors"/>
    <property type="match status" value="1"/>
</dbReference>
<reference evidence="3" key="1">
    <citation type="journal article" date="2019" name="Int. J. Syst. Evol. Microbiol.">
        <title>The Global Catalogue of Microorganisms (GCM) 10K type strain sequencing project: providing services to taxonomists for standard genome sequencing and annotation.</title>
        <authorList>
            <consortium name="The Broad Institute Genomics Platform"/>
            <consortium name="The Broad Institute Genome Sequencing Center for Infectious Disease"/>
            <person name="Wu L."/>
            <person name="Ma J."/>
        </authorList>
    </citation>
    <scope>NUCLEOTIDE SEQUENCE [LARGE SCALE GENOMIC DNA]</scope>
    <source>
        <strain evidence="3">JCM 10303</strain>
    </source>
</reference>
<gene>
    <name evidence="2" type="ORF">GCM10009533_39820</name>
</gene>
<comment type="caution">
    <text evidence="2">The sequence shown here is derived from an EMBL/GenBank/DDBJ whole genome shotgun (WGS) entry which is preliminary data.</text>
</comment>
<dbReference type="InterPro" id="IPR017938">
    <property type="entry name" value="Riboflavin_synthase-like_b-brl"/>
</dbReference>
<dbReference type="InterPro" id="IPR017927">
    <property type="entry name" value="FAD-bd_FR_type"/>
</dbReference>
<dbReference type="Proteomes" id="UP001500729">
    <property type="component" value="Unassembled WGS sequence"/>
</dbReference>
<evidence type="ECO:0000313" key="3">
    <source>
        <dbReference type="Proteomes" id="UP001500729"/>
    </source>
</evidence>
<dbReference type="InterPro" id="IPR039261">
    <property type="entry name" value="FNR_nucleotide-bd"/>
</dbReference>
<proteinExistence type="predicted"/>
<organism evidence="2 3">
    <name type="scientific">Saccharopolyspora erythraea</name>
    <name type="common">Streptomyces erythraeus</name>
    <dbReference type="NCBI Taxonomy" id="1836"/>
    <lineage>
        <taxon>Bacteria</taxon>
        <taxon>Bacillati</taxon>
        <taxon>Actinomycetota</taxon>
        <taxon>Actinomycetes</taxon>
        <taxon>Pseudonocardiales</taxon>
        <taxon>Pseudonocardiaceae</taxon>
        <taxon>Saccharopolyspora</taxon>
    </lineage>
</organism>
<evidence type="ECO:0000313" key="2">
    <source>
        <dbReference type="EMBL" id="GAA0536597.1"/>
    </source>
</evidence>
<dbReference type="PANTHER" id="PTHR30157:SF0">
    <property type="entry name" value="NADPH-DEPENDENT FERRIC-CHELATE REDUCTASE"/>
    <property type="match status" value="1"/>
</dbReference>
<keyword evidence="3" id="KW-1185">Reference proteome</keyword>
<dbReference type="InterPro" id="IPR013113">
    <property type="entry name" value="SIP_FAD-bd"/>
</dbReference>
<dbReference type="EMBL" id="BAAAGS010000026">
    <property type="protein sequence ID" value="GAA0536597.1"/>
    <property type="molecule type" value="Genomic_DNA"/>
</dbReference>
<feature type="domain" description="FAD-binding FR-type" evidence="1">
    <location>
        <begin position="17"/>
        <end position="151"/>
    </location>
</feature>
<dbReference type="Gene3D" id="3.40.50.80">
    <property type="entry name" value="Nucleotide-binding domain of ferredoxin-NADP reductase (FNR) module"/>
    <property type="match status" value="1"/>
</dbReference>
<dbReference type="Pfam" id="PF04954">
    <property type="entry name" value="SIP"/>
    <property type="match status" value="1"/>
</dbReference>
<dbReference type="InterPro" id="IPR039374">
    <property type="entry name" value="SIP_fam"/>
</dbReference>
<sequence>MTKARTARRRHDGQPGYRMYVVRVARAERLGPSFVRLTFTGDSLREFGAGGADQRIKLLLPQPGRTIADIPHGEDWYPRWQAMPDDVRPTMRTYTVRAYRPEVAEIDVDFVLHGVDEGHGGPASRWAAAAAPGDIAVLCGPDRPGNGRMWGCEWLPPETARQVVLAGDETALPAVASIVESLPPDARGIVCVEVPTAGDVQWWRAPEGVEIRWSVRQRANRPTPHGSLLETALADALAELCEPARRAASSELDDVDVDTTLLWEVPEQRESVDATGGELYGWLAGEAAVIKRLRRMMVGDYGVPRGSVAFMGYWRQGRCN</sequence>
<protein>
    <recommendedName>
        <fullName evidence="1">FAD-binding FR-type domain-containing protein</fullName>
    </recommendedName>
</protein>